<gene>
    <name evidence="7" type="ORF">I303_108183</name>
</gene>
<dbReference type="GO" id="GO:0006397">
    <property type="term" value="P:mRNA processing"/>
    <property type="evidence" value="ECO:0007669"/>
    <property type="project" value="UniProtKB-KW"/>
</dbReference>
<evidence type="ECO:0000256" key="1">
    <source>
        <dbReference type="ARBA" id="ARBA00004123"/>
    </source>
</evidence>
<feature type="compositionally biased region" description="Gly residues" evidence="5">
    <location>
        <begin position="553"/>
        <end position="565"/>
    </location>
</feature>
<feature type="compositionally biased region" description="Acidic residues" evidence="5">
    <location>
        <begin position="83"/>
        <end position="107"/>
    </location>
</feature>
<dbReference type="GeneID" id="28971190"/>
<feature type="region of interest" description="Disordered" evidence="5">
    <location>
        <begin position="410"/>
        <end position="773"/>
    </location>
</feature>
<feature type="compositionally biased region" description="Low complexity" evidence="5">
    <location>
        <begin position="725"/>
        <end position="737"/>
    </location>
</feature>
<dbReference type="GO" id="GO:0005847">
    <property type="term" value="C:mRNA cleavage and polyadenylation specificity factor complex"/>
    <property type="evidence" value="ECO:0007669"/>
    <property type="project" value="TreeGrafter"/>
</dbReference>
<keyword evidence="8" id="KW-1185">Reference proteome</keyword>
<evidence type="ECO:0000256" key="4">
    <source>
        <dbReference type="ARBA" id="ARBA00023242"/>
    </source>
</evidence>
<feature type="compositionally biased region" description="Polar residues" evidence="5">
    <location>
        <begin position="164"/>
        <end position="182"/>
    </location>
</feature>
<evidence type="ECO:0000256" key="3">
    <source>
        <dbReference type="ARBA" id="ARBA00022664"/>
    </source>
</evidence>
<dbReference type="KEGG" id="kdj:28971190"/>
<dbReference type="RefSeq" id="XP_065825848.1">
    <property type="nucleotide sequence ID" value="XM_065969776.1"/>
</dbReference>
<feature type="region of interest" description="Disordered" evidence="5">
    <location>
        <begin position="147"/>
        <end position="228"/>
    </location>
</feature>
<feature type="region of interest" description="Disordered" evidence="5">
    <location>
        <begin position="77"/>
        <end position="110"/>
    </location>
</feature>
<name>A0AAJ8KX93_9TREE</name>
<dbReference type="InterPro" id="IPR051187">
    <property type="entry name" value="Pre-mRNA_3'-end_processing_reg"/>
</dbReference>
<dbReference type="EMBL" id="CP144540">
    <property type="protein sequence ID" value="WWC65565.1"/>
    <property type="molecule type" value="Genomic_DNA"/>
</dbReference>
<feature type="compositionally biased region" description="Polar residues" evidence="5">
    <location>
        <begin position="207"/>
        <end position="217"/>
    </location>
</feature>
<sequence>MDIDDDDAFLYGDETPKTEVALPQAEVKNEVSVPPPVPAPAQPVASTSTAAAVPAGVTNGMTAAMAASLAAYGIEPSSAIVDNPEDGGVEEEEEDDEEDEDSDESDDDIKVVFTGQNARTLDLRKPQTAPSNVIGIGKWAHTATSTAPAAVAAPSTPQAGGATPSRSVQQTANQTTEYTPTSRPGLASVPPPQPSSGTGGNALLNPPISSAPTTTDAGINLQPPASGADIITHTVDGVPPLNPALPKSSLPPVAASGSSKYTGPGNGVIPSTGQSVFEIDMTQFEGSGQPWRKPGSVLSDYFNFGFDEYSFPRYLRYKSDMEKGRAAMMNVPPMNGLPPDVATLLHLQQQNANGFNPMMMAQQAQQAQQQQAQMQMMANQIQQQMGMMNPQMQAQMQQMMAMQGLDLGMMNQQMPFGGGGGGNMQNHQHQQQQQQPQQLMGQQQQHQQRPGMGPGNASQGRSMTSQGGQGPSEMGDEVKVEEGVETGGDTPDAQMSGQANPSMRGRIPVRGVPVRGVPLRGRGGAVPLGPRAGFAAPTGPKAGRFRDKDKVDSGGGALDYGGGEGGDSDREVSSISGVGKKQEYDEEGEYGVATSASAGGAGGGAGSRSHSQIRSRSQSISASASASAPRGKSQSRSVSRSRSASPRKRRSKREYDEYSSEDEYRERERERDRDRDRDRERDRRGESGRERDKRRSSRRTKDKDDSTSNSASSRSKRKREEGGNSTSASAAATVAATLGPGGWESEEEDERRSRRKRSPSEESEKRTRRSKRR</sequence>
<feature type="compositionally biased region" description="Polar residues" evidence="5">
    <location>
        <begin position="456"/>
        <end position="466"/>
    </location>
</feature>
<evidence type="ECO:0000256" key="5">
    <source>
        <dbReference type="SAM" id="MobiDB-lite"/>
    </source>
</evidence>
<keyword evidence="4" id="KW-0539">Nucleus</keyword>
<evidence type="ECO:0000313" key="7">
    <source>
        <dbReference type="EMBL" id="WWC65565.1"/>
    </source>
</evidence>
<comment type="subcellular location">
    <subcellularLocation>
        <location evidence="1">Nucleus</location>
    </subcellularLocation>
</comment>
<accession>A0AAJ8KX93</accession>
<reference evidence="7" key="2">
    <citation type="submission" date="2024-02" db="EMBL/GenBank/DDBJ databases">
        <title>Comparative genomics of Cryptococcus and Kwoniella reveals pathogenesis evolution and contrasting modes of karyotype evolution via chromosome fusion or intercentromeric recombination.</title>
        <authorList>
            <person name="Coelho M.A."/>
            <person name="David-Palma M."/>
            <person name="Shea T."/>
            <person name="Bowers K."/>
            <person name="McGinley-Smith S."/>
            <person name="Mohammad A.W."/>
            <person name="Gnirke A."/>
            <person name="Yurkov A.M."/>
            <person name="Nowrousian M."/>
            <person name="Sun S."/>
            <person name="Cuomo C.A."/>
            <person name="Heitman J."/>
        </authorList>
    </citation>
    <scope>NUCLEOTIDE SEQUENCE</scope>
    <source>
        <strain evidence="7">CBS 10117</strain>
    </source>
</reference>
<keyword evidence="3" id="KW-0507">mRNA processing</keyword>
<feature type="compositionally biased region" description="Low complexity" evidence="5">
    <location>
        <begin position="607"/>
        <end position="644"/>
    </location>
</feature>
<organism evidence="7 8">
    <name type="scientific">Kwoniella dejecticola CBS 10117</name>
    <dbReference type="NCBI Taxonomy" id="1296121"/>
    <lineage>
        <taxon>Eukaryota</taxon>
        <taxon>Fungi</taxon>
        <taxon>Dikarya</taxon>
        <taxon>Basidiomycota</taxon>
        <taxon>Agaricomycotina</taxon>
        <taxon>Tremellomycetes</taxon>
        <taxon>Tremellales</taxon>
        <taxon>Cryptococcaceae</taxon>
        <taxon>Kwoniella</taxon>
    </lineage>
</organism>
<protein>
    <recommendedName>
        <fullName evidence="6">Pre-mRNA polyadenylation factor Fip1 domain-containing protein</fullName>
    </recommendedName>
</protein>
<dbReference type="InterPro" id="IPR007854">
    <property type="entry name" value="Fip1_dom"/>
</dbReference>
<dbReference type="PANTHER" id="PTHR13484">
    <property type="entry name" value="FIP1-LIKE 1 PROTEIN"/>
    <property type="match status" value="1"/>
</dbReference>
<proteinExistence type="inferred from homology"/>
<evidence type="ECO:0000259" key="6">
    <source>
        <dbReference type="Pfam" id="PF05182"/>
    </source>
</evidence>
<reference evidence="7" key="1">
    <citation type="submission" date="2013-07" db="EMBL/GenBank/DDBJ databases">
        <authorList>
            <consortium name="The Broad Institute Genome Sequencing Platform"/>
            <person name="Cuomo C."/>
            <person name="Litvintseva A."/>
            <person name="Chen Y."/>
            <person name="Heitman J."/>
            <person name="Sun S."/>
            <person name="Springer D."/>
            <person name="Dromer F."/>
            <person name="Young S.K."/>
            <person name="Zeng Q."/>
            <person name="Gargeya S."/>
            <person name="Fitzgerald M."/>
            <person name="Abouelleil A."/>
            <person name="Alvarado L."/>
            <person name="Berlin A.M."/>
            <person name="Chapman S.B."/>
            <person name="Dewar J."/>
            <person name="Goldberg J."/>
            <person name="Griggs A."/>
            <person name="Gujja S."/>
            <person name="Hansen M."/>
            <person name="Howarth C."/>
            <person name="Imamovic A."/>
            <person name="Larimer J."/>
            <person name="McCowan C."/>
            <person name="Murphy C."/>
            <person name="Pearson M."/>
            <person name="Priest M."/>
            <person name="Roberts A."/>
            <person name="Saif S."/>
            <person name="Shea T."/>
            <person name="Sykes S."/>
            <person name="Wortman J."/>
            <person name="Nusbaum C."/>
            <person name="Birren B."/>
        </authorList>
    </citation>
    <scope>NUCLEOTIDE SEQUENCE</scope>
    <source>
        <strain evidence="7">CBS 10117</strain>
    </source>
</reference>
<evidence type="ECO:0000313" key="8">
    <source>
        <dbReference type="Proteomes" id="UP000078595"/>
    </source>
</evidence>
<feature type="compositionally biased region" description="Basic and acidic residues" evidence="5">
    <location>
        <begin position="662"/>
        <end position="706"/>
    </location>
</feature>
<dbReference type="AlphaFoldDB" id="A0AAJ8KX93"/>
<dbReference type="Proteomes" id="UP000078595">
    <property type="component" value="Chromosome 11"/>
</dbReference>
<evidence type="ECO:0000256" key="2">
    <source>
        <dbReference type="ARBA" id="ARBA00007459"/>
    </source>
</evidence>
<comment type="similarity">
    <text evidence="2">Belongs to the FIP1 family.</text>
</comment>
<feature type="domain" description="Pre-mRNA polyadenylation factor Fip1" evidence="6">
    <location>
        <begin position="278"/>
        <end position="321"/>
    </location>
</feature>
<dbReference type="Pfam" id="PF05182">
    <property type="entry name" value="Fip1"/>
    <property type="match status" value="1"/>
</dbReference>
<feature type="compositionally biased region" description="Low complexity" evidence="5">
    <location>
        <begin position="147"/>
        <end position="159"/>
    </location>
</feature>
<feature type="compositionally biased region" description="Low complexity" evidence="5">
    <location>
        <begin position="504"/>
        <end position="520"/>
    </location>
</feature>
<dbReference type="PANTHER" id="PTHR13484:SF0">
    <property type="entry name" value="PRE-MRNA 3'-END-PROCESSING FACTOR FIP1"/>
    <property type="match status" value="1"/>
</dbReference>
<feature type="compositionally biased region" description="Low complexity" evidence="5">
    <location>
        <begin position="424"/>
        <end position="451"/>
    </location>
</feature>